<gene>
    <name evidence="2" type="ORF">ACEWY4_028052</name>
</gene>
<feature type="compositionally biased region" description="Polar residues" evidence="1">
    <location>
        <begin position="166"/>
        <end position="175"/>
    </location>
</feature>
<evidence type="ECO:0000313" key="2">
    <source>
        <dbReference type="EMBL" id="KAL2076351.1"/>
    </source>
</evidence>
<accession>A0ABD1IQ85</accession>
<feature type="region of interest" description="Disordered" evidence="1">
    <location>
        <begin position="265"/>
        <end position="335"/>
    </location>
</feature>
<feature type="region of interest" description="Disordered" evidence="1">
    <location>
        <begin position="156"/>
        <end position="175"/>
    </location>
</feature>
<name>A0ABD1IQ85_9TELE</name>
<dbReference type="SUPFAM" id="SSF52266">
    <property type="entry name" value="SGNH hydrolase"/>
    <property type="match status" value="1"/>
</dbReference>
<protein>
    <submittedName>
        <fullName evidence="2">Uncharacterized protein</fullName>
    </submittedName>
</protein>
<proteinExistence type="predicted"/>
<feature type="region of interest" description="Disordered" evidence="1">
    <location>
        <begin position="209"/>
        <end position="239"/>
    </location>
</feature>
<reference evidence="2 3" key="1">
    <citation type="submission" date="2024-09" db="EMBL/GenBank/DDBJ databases">
        <title>A chromosome-level genome assembly of Gray's grenadier anchovy, Coilia grayii.</title>
        <authorList>
            <person name="Fu Z."/>
        </authorList>
    </citation>
    <scope>NUCLEOTIDE SEQUENCE [LARGE SCALE GENOMIC DNA]</scope>
    <source>
        <strain evidence="2">G4</strain>
        <tissue evidence="2">Muscle</tissue>
    </source>
</reference>
<evidence type="ECO:0000313" key="3">
    <source>
        <dbReference type="Proteomes" id="UP001591681"/>
    </source>
</evidence>
<dbReference type="Proteomes" id="UP001591681">
    <property type="component" value="Unassembled WGS sequence"/>
</dbReference>
<dbReference type="EMBL" id="JBHFQA010000499">
    <property type="protein sequence ID" value="KAL2076351.1"/>
    <property type="molecule type" value="Genomic_DNA"/>
</dbReference>
<dbReference type="AlphaFoldDB" id="A0ABD1IQ85"/>
<feature type="compositionally biased region" description="Polar residues" evidence="1">
    <location>
        <begin position="302"/>
        <end position="320"/>
    </location>
</feature>
<keyword evidence="3" id="KW-1185">Reference proteome</keyword>
<evidence type="ECO:0000256" key="1">
    <source>
        <dbReference type="SAM" id="MobiDB-lite"/>
    </source>
</evidence>
<organism evidence="2 3">
    <name type="scientific">Coilia grayii</name>
    <name type="common">Gray's grenadier anchovy</name>
    <dbReference type="NCBI Taxonomy" id="363190"/>
    <lineage>
        <taxon>Eukaryota</taxon>
        <taxon>Metazoa</taxon>
        <taxon>Chordata</taxon>
        <taxon>Craniata</taxon>
        <taxon>Vertebrata</taxon>
        <taxon>Euteleostomi</taxon>
        <taxon>Actinopterygii</taxon>
        <taxon>Neopterygii</taxon>
        <taxon>Teleostei</taxon>
        <taxon>Clupei</taxon>
        <taxon>Clupeiformes</taxon>
        <taxon>Clupeoidei</taxon>
        <taxon>Engraulidae</taxon>
        <taxon>Coilinae</taxon>
        <taxon>Coilia</taxon>
    </lineage>
</organism>
<sequence length="511" mass="57513">MPLRLQNRYEALSTLQGQGESGPQVHNTLERSPISLQLTKKYFKLLQAVHHIEILDRAKKEKQLPPGMTRQIHKLTKFIKPACPNQTTTTRVTNITNKWMVDILEILLAHYESTISDILEILEEFDLEALNKAINWAKSRYRKKFTNSSVDKVKDLLQPETIDNPPRTSSPIIPVTSRQRLVKAQVIRSHNNSQSTSLEPELSVPLATSEVPTQPPLEDHSTQASSGLPRKVSQIEQGQPSLVPPTVLLKRLPCTNTAINTVMDAIMPSPTDSDGLPSPPQRPSSTRESEGNRAGMIEPSLKVNNQTNTGSQSESTSFSQRDADVPLGPPPKFRPVRHTRAADEFADWSLTIHKPLIFIGDSNLSRIPSFSHPNIQVDSFPGAAFHHLTQLVGDIPNQNQVELVVISAGIINCNNLNDPQTPWKQYQNLHCTCQSSFPNALIYISQISWSPLLHPDVIGRIKDFNSRVEKKVKLFLPTLDPKDFQVNMRDKIHWHKRTAETMFQYCQGQYC</sequence>
<comment type="caution">
    <text evidence="2">The sequence shown here is derived from an EMBL/GenBank/DDBJ whole genome shotgun (WGS) entry which is preliminary data.</text>
</comment>